<evidence type="ECO:0000256" key="1">
    <source>
        <dbReference type="SAM" id="MobiDB-lite"/>
    </source>
</evidence>
<comment type="caution">
    <text evidence="2">The sequence shown here is derived from an EMBL/GenBank/DDBJ whole genome shotgun (WGS) entry which is preliminary data.</text>
</comment>
<sequence length="360" mass="39409">MINLRQYRPTFRLTVEGKPFNSARVLRIEATDAAGYESDELTITFDDTFPFVERPREGAAITLDLGFEETGLMFAGTYLFEEWGRNGFERTATLTAKAADHAKSLKEPKTRNWSGTVESIAGEIARSHNLKLVISEALASHVIDYIAQTNESDQNLLTRIGRRIGAVIAPKDGHLLVTERNSGKTASGQDLPAVQVTTDRLIADNAYSVNLKPRSRFSRIIANWEDAAAGRTRQAILELAVEGPSITLREVFQNEADAVKAAEARHKEVRAGEGEMTVELVGAPAARAEAPVQVLNVAPDLDGNWIAHSVTHVWDFGEEGGATTTIEAQFGMDEEKEDKPATTSANRNTGNGEYISILDR</sequence>
<reference evidence="2" key="1">
    <citation type="submission" date="2020-10" db="EMBL/GenBank/DDBJ databases">
        <title>Paenihalocynthiibacter styelae gen. nov., sp. nov., isolated from stalked sea squirt Styela clava.</title>
        <authorList>
            <person name="Kim Y.-O."/>
            <person name="Yoon J.-H."/>
        </authorList>
    </citation>
    <scope>NUCLEOTIDE SEQUENCE</scope>
    <source>
        <strain evidence="2">MYP1-1</strain>
    </source>
</reference>
<evidence type="ECO:0000313" key="3">
    <source>
        <dbReference type="Proteomes" id="UP000640583"/>
    </source>
</evidence>
<feature type="region of interest" description="Disordered" evidence="1">
    <location>
        <begin position="333"/>
        <end position="360"/>
    </location>
</feature>
<proteinExistence type="predicted"/>
<evidence type="ECO:0008006" key="4">
    <source>
        <dbReference type="Google" id="ProtNLM"/>
    </source>
</evidence>
<dbReference type="SUPFAM" id="SSF69279">
    <property type="entry name" value="Phage tail proteins"/>
    <property type="match status" value="1"/>
</dbReference>
<accession>A0A8J7IEB4</accession>
<dbReference type="EMBL" id="JADCKQ010000019">
    <property type="protein sequence ID" value="MBI1495418.1"/>
    <property type="molecule type" value="Genomic_DNA"/>
</dbReference>
<protein>
    <recommendedName>
        <fullName evidence="4">Phage late control D family protein</fullName>
    </recommendedName>
</protein>
<gene>
    <name evidence="2" type="ORF">H1D41_17385</name>
</gene>
<dbReference type="Pfam" id="PF05954">
    <property type="entry name" value="Phage_GPD"/>
    <property type="match status" value="1"/>
</dbReference>
<keyword evidence="3" id="KW-1185">Reference proteome</keyword>
<name>A0A8J7IEB4_9RHOB</name>
<dbReference type="AlphaFoldDB" id="A0A8J7IEB4"/>
<organism evidence="2 3">
    <name type="scientific">Halocynthiibacter styelae</name>
    <dbReference type="NCBI Taxonomy" id="2761955"/>
    <lineage>
        <taxon>Bacteria</taxon>
        <taxon>Pseudomonadati</taxon>
        <taxon>Pseudomonadota</taxon>
        <taxon>Alphaproteobacteria</taxon>
        <taxon>Rhodobacterales</taxon>
        <taxon>Paracoccaceae</taxon>
        <taxon>Halocynthiibacter</taxon>
    </lineage>
</organism>
<evidence type="ECO:0000313" key="2">
    <source>
        <dbReference type="EMBL" id="MBI1495418.1"/>
    </source>
</evidence>
<feature type="compositionally biased region" description="Polar residues" evidence="1">
    <location>
        <begin position="341"/>
        <end position="351"/>
    </location>
</feature>
<dbReference type="RefSeq" id="WP_228850120.1">
    <property type="nucleotide sequence ID" value="NZ_JADCKQ010000019.1"/>
</dbReference>
<dbReference type="Proteomes" id="UP000640583">
    <property type="component" value="Unassembled WGS sequence"/>
</dbReference>